<dbReference type="Pfam" id="PF14497">
    <property type="entry name" value="GST_C_3"/>
    <property type="match status" value="1"/>
</dbReference>
<dbReference type="AlphaFoldDB" id="A0A8R1I1J4"/>
<dbReference type="InterPro" id="IPR004046">
    <property type="entry name" value="GST_C"/>
</dbReference>
<dbReference type="SUPFAM" id="SSF47616">
    <property type="entry name" value="GST C-terminal domain-like"/>
    <property type="match status" value="1"/>
</dbReference>
<reference evidence="9" key="1">
    <citation type="submission" date="2010-08" db="EMBL/GenBank/DDBJ databases">
        <authorList>
            <consortium name="Caenorhabditis japonica Sequencing Consortium"/>
            <person name="Wilson R.K."/>
        </authorList>
    </citation>
    <scope>NUCLEOTIDE SEQUENCE [LARGE SCALE GENOMIC DNA]</scope>
    <source>
        <strain evidence="9">DF5081</strain>
    </source>
</reference>
<organism evidence="8 9">
    <name type="scientific">Caenorhabditis japonica</name>
    <dbReference type="NCBI Taxonomy" id="281687"/>
    <lineage>
        <taxon>Eukaryota</taxon>
        <taxon>Metazoa</taxon>
        <taxon>Ecdysozoa</taxon>
        <taxon>Nematoda</taxon>
        <taxon>Chromadorea</taxon>
        <taxon>Rhabditida</taxon>
        <taxon>Rhabditina</taxon>
        <taxon>Rhabditomorpha</taxon>
        <taxon>Rhabditoidea</taxon>
        <taxon>Rhabditidae</taxon>
        <taxon>Peloderinae</taxon>
        <taxon>Caenorhabditis</taxon>
    </lineage>
</organism>
<dbReference type="InterPro" id="IPR050213">
    <property type="entry name" value="GST_superfamily"/>
</dbReference>
<dbReference type="InterPro" id="IPR036282">
    <property type="entry name" value="Glutathione-S-Trfase_C_sf"/>
</dbReference>
<dbReference type="Gene3D" id="3.40.30.10">
    <property type="entry name" value="Glutaredoxin"/>
    <property type="match status" value="1"/>
</dbReference>
<dbReference type="EnsemblMetazoa" id="CJA13120.1">
    <property type="protein sequence ID" value="CJA13120.1"/>
    <property type="gene ID" value="WBGene00132324"/>
</dbReference>
<dbReference type="GO" id="GO:0004364">
    <property type="term" value="F:glutathione transferase activity"/>
    <property type="evidence" value="ECO:0007669"/>
    <property type="project" value="UniProtKB-EC"/>
</dbReference>
<dbReference type="CDD" id="cd03039">
    <property type="entry name" value="GST_N_Sigma_like"/>
    <property type="match status" value="1"/>
</dbReference>
<evidence type="ECO:0000256" key="1">
    <source>
        <dbReference type="ARBA" id="ARBA00012452"/>
    </source>
</evidence>
<evidence type="ECO:0000256" key="3">
    <source>
        <dbReference type="ARBA" id="ARBA00038317"/>
    </source>
</evidence>
<keyword evidence="2" id="KW-0808">Transferase</keyword>
<evidence type="ECO:0000259" key="7">
    <source>
        <dbReference type="PROSITE" id="PS50405"/>
    </source>
</evidence>
<evidence type="ECO:0000259" key="6">
    <source>
        <dbReference type="PROSITE" id="PS50404"/>
    </source>
</evidence>
<dbReference type="SFLD" id="SFLDS00019">
    <property type="entry name" value="Glutathione_Transferase_(cytos"/>
    <property type="match status" value="1"/>
</dbReference>
<evidence type="ECO:0000313" key="9">
    <source>
        <dbReference type="Proteomes" id="UP000005237"/>
    </source>
</evidence>
<sequence length="212" mass="24118">MTMPQYKLYYFNLRGWAEPARQLFKLAHVEFDDVRMENGTPEWEAFKPTTPFGQVPFLSIDDFKIPQSAAICRYLARKFGYAGKTAEEEAWADAIVDQFKDFVSPLRQFLMAQRAGDATEIERVQKEVFDPARRVFFKIINGILEKSTSGYLVGDGLTWADLVVADNLTTLEKLGVFNLSAEENQKLVAFREKVGAVPEIKEHNATRPEAVI</sequence>
<protein>
    <recommendedName>
        <fullName evidence="1">glutathione transferase</fullName>
        <ecNumber evidence="1">2.5.1.18</ecNumber>
    </recommendedName>
    <alternativeName>
        <fullName evidence="5">GST class-sigma</fullName>
    </alternativeName>
</protein>
<evidence type="ECO:0000256" key="4">
    <source>
        <dbReference type="ARBA" id="ARBA00047960"/>
    </source>
</evidence>
<dbReference type="FunFam" id="3.40.30.10:FF:000345">
    <property type="entry name" value="Glutathione S-Transferase"/>
    <property type="match status" value="1"/>
</dbReference>
<dbReference type="EC" id="2.5.1.18" evidence="1"/>
<keyword evidence="9" id="KW-1185">Reference proteome</keyword>
<dbReference type="SFLD" id="SFLDG00363">
    <property type="entry name" value="AMPS_(cytGST):_Alpha-__Mu-__Pi"/>
    <property type="match status" value="1"/>
</dbReference>
<evidence type="ECO:0000313" key="8">
    <source>
        <dbReference type="EnsemblMetazoa" id="CJA13120.1"/>
    </source>
</evidence>
<dbReference type="PROSITE" id="PS50404">
    <property type="entry name" value="GST_NTER"/>
    <property type="match status" value="1"/>
</dbReference>
<feature type="domain" description="GST C-terminal" evidence="7">
    <location>
        <begin position="85"/>
        <end position="212"/>
    </location>
</feature>
<reference evidence="8" key="2">
    <citation type="submission" date="2022-06" db="UniProtKB">
        <authorList>
            <consortium name="EnsemblMetazoa"/>
        </authorList>
    </citation>
    <scope>IDENTIFICATION</scope>
    <source>
        <strain evidence="8">DF5081</strain>
    </source>
</reference>
<dbReference type="PANTHER" id="PTHR11571">
    <property type="entry name" value="GLUTATHIONE S-TRANSFERASE"/>
    <property type="match status" value="1"/>
</dbReference>
<comment type="catalytic activity">
    <reaction evidence="4">
        <text>RX + glutathione = an S-substituted glutathione + a halide anion + H(+)</text>
        <dbReference type="Rhea" id="RHEA:16437"/>
        <dbReference type="ChEBI" id="CHEBI:15378"/>
        <dbReference type="ChEBI" id="CHEBI:16042"/>
        <dbReference type="ChEBI" id="CHEBI:17792"/>
        <dbReference type="ChEBI" id="CHEBI:57925"/>
        <dbReference type="ChEBI" id="CHEBI:90779"/>
        <dbReference type="EC" id="2.5.1.18"/>
    </reaction>
</comment>
<dbReference type="SUPFAM" id="SSF52833">
    <property type="entry name" value="Thioredoxin-like"/>
    <property type="match status" value="1"/>
</dbReference>
<dbReference type="InterPro" id="IPR040079">
    <property type="entry name" value="Glutathione_S-Trfase"/>
</dbReference>
<evidence type="ECO:0000256" key="5">
    <source>
        <dbReference type="ARBA" id="ARBA00078118"/>
    </source>
</evidence>
<feature type="domain" description="GST N-terminal" evidence="6">
    <location>
        <begin position="4"/>
        <end position="83"/>
    </location>
</feature>
<name>A0A8R1I1J4_CAEJA</name>
<dbReference type="PANTHER" id="PTHR11571:SF256">
    <property type="entry name" value="GST C-TERMINAL DOMAIN-CONTAINING PROTEIN-RELATED"/>
    <property type="match status" value="1"/>
</dbReference>
<evidence type="ECO:0000256" key="2">
    <source>
        <dbReference type="ARBA" id="ARBA00022679"/>
    </source>
</evidence>
<dbReference type="Gene3D" id="1.20.1050.10">
    <property type="match status" value="1"/>
</dbReference>
<dbReference type="InterPro" id="IPR036249">
    <property type="entry name" value="Thioredoxin-like_sf"/>
</dbReference>
<dbReference type="SFLD" id="SFLDG01205">
    <property type="entry name" value="AMPS.1"/>
    <property type="match status" value="1"/>
</dbReference>
<dbReference type="Proteomes" id="UP000005237">
    <property type="component" value="Unassembled WGS sequence"/>
</dbReference>
<dbReference type="InterPro" id="IPR010987">
    <property type="entry name" value="Glutathione-S-Trfase_C-like"/>
</dbReference>
<dbReference type="GO" id="GO:0006749">
    <property type="term" value="P:glutathione metabolic process"/>
    <property type="evidence" value="ECO:0007669"/>
    <property type="project" value="TreeGrafter"/>
</dbReference>
<dbReference type="GO" id="GO:0005737">
    <property type="term" value="C:cytoplasm"/>
    <property type="evidence" value="ECO:0007669"/>
    <property type="project" value="UniProtKB-ARBA"/>
</dbReference>
<dbReference type="Pfam" id="PF02798">
    <property type="entry name" value="GST_N"/>
    <property type="match status" value="1"/>
</dbReference>
<dbReference type="CDD" id="cd03192">
    <property type="entry name" value="GST_C_Sigma_like"/>
    <property type="match status" value="1"/>
</dbReference>
<comment type="similarity">
    <text evidence="3">Belongs to the GST superfamily. Sigma family.</text>
</comment>
<dbReference type="InterPro" id="IPR004045">
    <property type="entry name" value="Glutathione_S-Trfase_N"/>
</dbReference>
<dbReference type="FunFam" id="1.20.1050.10:FF:000031">
    <property type="entry name" value="Glutathione S-Transferase"/>
    <property type="match status" value="1"/>
</dbReference>
<proteinExistence type="inferred from homology"/>
<dbReference type="PROSITE" id="PS50405">
    <property type="entry name" value="GST_CTER"/>
    <property type="match status" value="1"/>
</dbReference>
<accession>A0A8R1I1J4</accession>